<comment type="subcellular location">
    <subcellularLocation>
        <location evidence="1">Cell membrane</location>
    </subcellularLocation>
</comment>
<evidence type="ECO:0000256" key="2">
    <source>
        <dbReference type="ARBA" id="ARBA00009852"/>
    </source>
</evidence>
<dbReference type="Proteomes" id="UP000187526">
    <property type="component" value="Unassembled WGS sequence"/>
</dbReference>
<dbReference type="InterPro" id="IPR009722">
    <property type="entry name" value="YjiK/CarP"/>
</dbReference>
<dbReference type="STRING" id="418702.BJN45_01200"/>
<evidence type="ECO:0000256" key="1">
    <source>
        <dbReference type="ARBA" id="ARBA00004236"/>
    </source>
</evidence>
<dbReference type="SUPFAM" id="SSF50956">
    <property type="entry name" value="Thermostable phytase (3-phytase)"/>
    <property type="match status" value="1"/>
</dbReference>
<organism evidence="5 6">
    <name type="scientific">Azonexus hydrophilus</name>
    <dbReference type="NCBI Taxonomy" id="418702"/>
    <lineage>
        <taxon>Bacteria</taxon>
        <taxon>Pseudomonadati</taxon>
        <taxon>Pseudomonadota</taxon>
        <taxon>Betaproteobacteria</taxon>
        <taxon>Rhodocyclales</taxon>
        <taxon>Azonexaceae</taxon>
        <taxon>Azonexus</taxon>
    </lineage>
</organism>
<keyword evidence="4" id="KW-0472">Membrane</keyword>
<dbReference type="CDD" id="cd09971">
    <property type="entry name" value="SdiA-regulated"/>
    <property type="match status" value="1"/>
</dbReference>
<keyword evidence="5" id="KW-0238">DNA-binding</keyword>
<proteinExistence type="inferred from homology"/>
<accession>A0A1R1IDR2</accession>
<dbReference type="Gene3D" id="2.120.10.30">
    <property type="entry name" value="TolB, C-terminal domain"/>
    <property type="match status" value="1"/>
</dbReference>
<protein>
    <submittedName>
        <fullName evidence="5">DNA-binding protein</fullName>
    </submittedName>
</protein>
<sequence length="292" mass="32191">MLALLLSVAGLKPWQRASLLLNQLLAEERVREAAVWLPDYQVDIDARPIPGLHTDVSGLTYDPDRRSLFAITNSRPEIVELSLAGELLRRIPLSGLLDPEAIEYLSPGRYVVTDERQQSLVEVRIDDTTTHVDAGTARQVAIGIGRNGNKGFEGLAYDRRGQRLFVAKERDPQRIYEITGFASLAQDGGAALEISDNPVRDAALPGRDLSSLYFDEATGHLLALSDESRLVVELDRDGRPLSSLSLKAGRHGLQDSVPQAEGMAMDDRGNLYIVSEPNLFYRFSRPDAGRSD</sequence>
<dbReference type="GO" id="GO:0003677">
    <property type="term" value="F:DNA binding"/>
    <property type="evidence" value="ECO:0007669"/>
    <property type="project" value="UniProtKB-KW"/>
</dbReference>
<dbReference type="GO" id="GO:0005886">
    <property type="term" value="C:plasma membrane"/>
    <property type="evidence" value="ECO:0007669"/>
    <property type="project" value="UniProtKB-SubCell"/>
</dbReference>
<evidence type="ECO:0000256" key="3">
    <source>
        <dbReference type="ARBA" id="ARBA00022475"/>
    </source>
</evidence>
<evidence type="ECO:0000313" key="5">
    <source>
        <dbReference type="EMBL" id="OMG56883.1"/>
    </source>
</evidence>
<name>A0A1R1IDR2_9RHOO</name>
<comment type="similarity">
    <text evidence="2">Belongs to the YjiK family.</text>
</comment>
<reference evidence="5 6" key="1">
    <citation type="submission" date="2016-10" db="EMBL/GenBank/DDBJ databases">
        <title>Alkaliphiles isolated from bioreactors.</title>
        <authorList>
            <person name="Salah Z."/>
            <person name="Rout S.P."/>
            <person name="Humphreys P.N."/>
        </authorList>
    </citation>
    <scope>NUCLEOTIDE SEQUENCE [LARGE SCALE GENOMIC DNA]</scope>
    <source>
        <strain evidence="5 6">ZS02</strain>
    </source>
</reference>
<keyword evidence="6" id="KW-1185">Reference proteome</keyword>
<comment type="caution">
    <text evidence="5">The sequence shown here is derived from an EMBL/GenBank/DDBJ whole genome shotgun (WGS) entry which is preliminary data.</text>
</comment>
<dbReference type="EMBL" id="MTHD01000001">
    <property type="protein sequence ID" value="OMG56883.1"/>
    <property type="molecule type" value="Genomic_DNA"/>
</dbReference>
<gene>
    <name evidence="5" type="ORF">BJN45_01200</name>
</gene>
<dbReference type="AlphaFoldDB" id="A0A1R1IDR2"/>
<evidence type="ECO:0000313" key="6">
    <source>
        <dbReference type="Proteomes" id="UP000187526"/>
    </source>
</evidence>
<keyword evidence="3" id="KW-1003">Cell membrane</keyword>
<dbReference type="Pfam" id="PF06977">
    <property type="entry name" value="SdiA-regulated"/>
    <property type="match status" value="1"/>
</dbReference>
<dbReference type="InterPro" id="IPR011042">
    <property type="entry name" value="6-blade_b-propeller_TolB-like"/>
</dbReference>
<evidence type="ECO:0000256" key="4">
    <source>
        <dbReference type="ARBA" id="ARBA00023136"/>
    </source>
</evidence>